<keyword evidence="1" id="KW-0812">Transmembrane</keyword>
<keyword evidence="1" id="KW-1133">Transmembrane helix</keyword>
<feature type="domain" description="J" evidence="2">
    <location>
        <begin position="94"/>
        <end position="170"/>
    </location>
</feature>
<sequence length="370" mass="43334">MAETSLPTTVVALPTMIFRIVLAIAAAVSPMAECYSMNPAHQYFDMIGRMNLQEANQPGSNPNQHPPTIDAQIIEKNTSEEQAAKAPPLPQTNNPFALLGLGVAASFDAVRQAYKEKVKVYHPDVLVGPDASPEERKQANWDFARINSAYDILKRKEDEEVYEYEYEMYVDGEQVTRTMYVDKDQRQYRRDSHYVDYDRIRRVAEYRNAHPRKKMWYEEDHEYQPINNGFERGASYCSNQKWYNHLEMFEYEQEMGCPPYNGFVSNQERRNGFGGGHQHGQVEEKFWHNRHTFETGNAWYDDNSPNTGFDGEEENSYDTYNERWYRTAAEHEFGTSNSYDDYEFDHYDPTDTWHKQFDDNEPKFNGHFGP</sequence>
<comment type="caution">
    <text evidence="3">The sequence shown here is derived from an EMBL/GenBank/DDBJ whole genome shotgun (WGS) entry which is preliminary data.</text>
</comment>
<dbReference type="InterPro" id="IPR036869">
    <property type="entry name" value="J_dom_sf"/>
</dbReference>
<dbReference type="Gene3D" id="1.10.287.110">
    <property type="entry name" value="DnaJ domain"/>
    <property type="match status" value="1"/>
</dbReference>
<evidence type="ECO:0000259" key="2">
    <source>
        <dbReference type="PROSITE" id="PS50076"/>
    </source>
</evidence>
<dbReference type="InterPro" id="IPR052276">
    <property type="entry name" value="Diphthamide-biosynth_chaperone"/>
</dbReference>
<dbReference type="PANTHER" id="PTHR44240:SF10">
    <property type="entry name" value="J DOMAIN-CONTAINING PROTEIN"/>
    <property type="match status" value="1"/>
</dbReference>
<feature type="transmembrane region" description="Helical" evidence="1">
    <location>
        <begin position="6"/>
        <end position="28"/>
    </location>
</feature>
<dbReference type="InterPro" id="IPR001623">
    <property type="entry name" value="DnaJ_domain"/>
</dbReference>
<organism evidence="3 4">
    <name type="scientific">Skeletonema marinoi</name>
    <dbReference type="NCBI Taxonomy" id="267567"/>
    <lineage>
        <taxon>Eukaryota</taxon>
        <taxon>Sar</taxon>
        <taxon>Stramenopiles</taxon>
        <taxon>Ochrophyta</taxon>
        <taxon>Bacillariophyta</taxon>
        <taxon>Coscinodiscophyceae</taxon>
        <taxon>Thalassiosirophycidae</taxon>
        <taxon>Thalassiosirales</taxon>
        <taxon>Skeletonemataceae</taxon>
        <taxon>Skeletonema</taxon>
        <taxon>Skeletonema marinoi-dohrnii complex</taxon>
    </lineage>
</organism>
<proteinExistence type="predicted"/>
<dbReference type="SUPFAM" id="SSF46565">
    <property type="entry name" value="Chaperone J-domain"/>
    <property type="match status" value="1"/>
</dbReference>
<evidence type="ECO:0000313" key="3">
    <source>
        <dbReference type="EMBL" id="KAK1745933.1"/>
    </source>
</evidence>
<dbReference type="PANTHER" id="PTHR44240">
    <property type="entry name" value="DNAJ DOMAIN (PROKARYOTIC HEAT SHOCK PROTEIN)-RELATED"/>
    <property type="match status" value="1"/>
</dbReference>
<dbReference type="PROSITE" id="PS50076">
    <property type="entry name" value="DNAJ_2"/>
    <property type="match status" value="1"/>
</dbReference>
<reference evidence="3" key="1">
    <citation type="submission" date="2023-06" db="EMBL/GenBank/DDBJ databases">
        <title>Survivors Of The Sea: Transcriptome response of Skeletonema marinoi to long-term dormancy.</title>
        <authorList>
            <person name="Pinder M.I.M."/>
            <person name="Kourtchenko O."/>
            <person name="Robertson E.K."/>
            <person name="Larsson T."/>
            <person name="Maumus F."/>
            <person name="Osuna-Cruz C.M."/>
            <person name="Vancaester E."/>
            <person name="Stenow R."/>
            <person name="Vandepoele K."/>
            <person name="Ploug H."/>
            <person name="Bruchert V."/>
            <person name="Godhe A."/>
            <person name="Topel M."/>
        </authorList>
    </citation>
    <scope>NUCLEOTIDE SEQUENCE</scope>
    <source>
        <strain evidence="3">R05AC</strain>
    </source>
</reference>
<dbReference type="AlphaFoldDB" id="A0AAD9DHN2"/>
<dbReference type="SMART" id="SM00271">
    <property type="entry name" value="DnaJ"/>
    <property type="match status" value="1"/>
</dbReference>
<accession>A0AAD9DHN2</accession>
<dbReference type="Pfam" id="PF00226">
    <property type="entry name" value="DnaJ"/>
    <property type="match status" value="1"/>
</dbReference>
<evidence type="ECO:0000313" key="4">
    <source>
        <dbReference type="Proteomes" id="UP001224775"/>
    </source>
</evidence>
<keyword evidence="4" id="KW-1185">Reference proteome</keyword>
<keyword evidence="1" id="KW-0472">Membrane</keyword>
<dbReference type="CDD" id="cd06257">
    <property type="entry name" value="DnaJ"/>
    <property type="match status" value="1"/>
</dbReference>
<gene>
    <name evidence="3" type="ORF">QTG54_003857</name>
</gene>
<dbReference type="Proteomes" id="UP001224775">
    <property type="component" value="Unassembled WGS sequence"/>
</dbReference>
<evidence type="ECO:0000256" key="1">
    <source>
        <dbReference type="SAM" id="Phobius"/>
    </source>
</evidence>
<dbReference type="EMBL" id="JATAAI010000005">
    <property type="protein sequence ID" value="KAK1745933.1"/>
    <property type="molecule type" value="Genomic_DNA"/>
</dbReference>
<name>A0AAD9DHN2_9STRA</name>
<protein>
    <recommendedName>
        <fullName evidence="2">J domain-containing protein</fullName>
    </recommendedName>
</protein>
<dbReference type="PRINTS" id="PR00625">
    <property type="entry name" value="JDOMAIN"/>
</dbReference>